<dbReference type="RefSeq" id="WP_024820479.1">
    <property type="nucleotide sequence ID" value="NZ_BAAAWK010000001.1"/>
</dbReference>
<accession>A0A4Y3NGM1</accession>
<comment type="caution">
    <text evidence="2">The sequence shown here is derived from an EMBL/GenBank/DDBJ whole genome shotgun (WGS) entry which is preliminary data.</text>
</comment>
<dbReference type="Proteomes" id="UP000317715">
    <property type="component" value="Unassembled WGS sequence"/>
</dbReference>
<evidence type="ECO:0000313" key="3">
    <source>
        <dbReference type="Proteomes" id="UP000317715"/>
    </source>
</evidence>
<gene>
    <name evidence="2" type="ORF">AAU01_29820</name>
</gene>
<name>A0A4Y3NGM1_PAEAU</name>
<dbReference type="AlphaFoldDB" id="A0A4Y3NGM1"/>
<dbReference type="GeneID" id="97300642"/>
<keyword evidence="1" id="KW-0812">Transmembrane</keyword>
<sequence>MGIVFGLIYIVLLLFFIALIIRLIFEWVQMFARQWRPRGVALVTAHVVYSVTDPPLSRLRKLIPPLQLGGISLDLGFLILIIAVSIAMAVTNSLA</sequence>
<evidence type="ECO:0000313" key="2">
    <source>
        <dbReference type="EMBL" id="GEB20227.1"/>
    </source>
</evidence>
<keyword evidence="1" id="KW-1133">Transmembrane helix</keyword>
<keyword evidence="1" id="KW-0472">Membrane</keyword>
<dbReference type="EMBL" id="BJMD01000018">
    <property type="protein sequence ID" value="GEB20227.1"/>
    <property type="molecule type" value="Genomic_DNA"/>
</dbReference>
<dbReference type="InterPro" id="IPR003425">
    <property type="entry name" value="CCB3/YggT"/>
</dbReference>
<feature type="transmembrane region" description="Helical" evidence="1">
    <location>
        <begin position="6"/>
        <end position="28"/>
    </location>
</feature>
<dbReference type="Pfam" id="PF02325">
    <property type="entry name" value="CCB3_YggT"/>
    <property type="match status" value="1"/>
</dbReference>
<protein>
    <submittedName>
        <fullName evidence="2">YggT family protein</fullName>
    </submittedName>
</protein>
<proteinExistence type="predicted"/>
<organism evidence="2 3">
    <name type="scientific">Paenarthrobacter aurescens</name>
    <name type="common">Arthrobacter aurescens</name>
    <dbReference type="NCBI Taxonomy" id="43663"/>
    <lineage>
        <taxon>Bacteria</taxon>
        <taxon>Bacillati</taxon>
        <taxon>Actinomycetota</taxon>
        <taxon>Actinomycetes</taxon>
        <taxon>Micrococcales</taxon>
        <taxon>Micrococcaceae</taxon>
        <taxon>Paenarthrobacter</taxon>
    </lineage>
</organism>
<reference evidence="2 3" key="1">
    <citation type="submission" date="2019-06" db="EMBL/GenBank/DDBJ databases">
        <title>Whole genome shotgun sequence of Paenarthrobacter aurescens NBRC 12136.</title>
        <authorList>
            <person name="Hosoyama A."/>
            <person name="Uohara A."/>
            <person name="Ohji S."/>
            <person name="Ichikawa N."/>
        </authorList>
    </citation>
    <scope>NUCLEOTIDE SEQUENCE [LARGE SCALE GENOMIC DNA]</scope>
    <source>
        <strain evidence="2 3">NBRC 12136</strain>
    </source>
</reference>
<dbReference type="OrthoDB" id="3216131at2"/>
<evidence type="ECO:0000256" key="1">
    <source>
        <dbReference type="SAM" id="Phobius"/>
    </source>
</evidence>
<keyword evidence="3" id="KW-1185">Reference proteome</keyword>
<dbReference type="GO" id="GO:0016020">
    <property type="term" value="C:membrane"/>
    <property type="evidence" value="ECO:0007669"/>
    <property type="project" value="InterPro"/>
</dbReference>
<feature type="transmembrane region" description="Helical" evidence="1">
    <location>
        <begin position="68"/>
        <end position="90"/>
    </location>
</feature>